<name>A0ABP2HTS7_9BACT</name>
<dbReference type="Proteomes" id="UP000006462">
    <property type="component" value="Unassembled WGS sequence"/>
</dbReference>
<proteinExistence type="predicted"/>
<gene>
    <name evidence="2" type="ORF">HMPREF7215_0095</name>
</gene>
<evidence type="ECO:0000256" key="1">
    <source>
        <dbReference type="SAM" id="MobiDB-lite"/>
    </source>
</evidence>
<keyword evidence="3" id="KW-1185">Reference proteome</keyword>
<feature type="region of interest" description="Disordered" evidence="1">
    <location>
        <begin position="44"/>
        <end position="74"/>
    </location>
</feature>
<evidence type="ECO:0000313" key="3">
    <source>
        <dbReference type="Proteomes" id="UP000006462"/>
    </source>
</evidence>
<evidence type="ECO:0000313" key="2">
    <source>
        <dbReference type="EMBL" id="EFB90672.1"/>
    </source>
</evidence>
<comment type="caution">
    <text evidence="2">The sequence shown here is derived from an EMBL/GenBank/DDBJ whole genome shotgun (WGS) entry which is preliminary data.</text>
</comment>
<feature type="compositionally biased region" description="Basic and acidic residues" evidence="1">
    <location>
        <begin position="44"/>
        <end position="68"/>
    </location>
</feature>
<reference evidence="2 3" key="1">
    <citation type="submission" date="2009-12" db="EMBL/GenBank/DDBJ databases">
        <authorList>
            <person name="Shrivastava S."/>
            <person name="Madupu R."/>
            <person name="Durkin A.S."/>
            <person name="Torralba M."/>
            <person name="Methe B."/>
            <person name="Sutton G.G."/>
            <person name="Strausberg R.L."/>
            <person name="Nelson K.E."/>
        </authorList>
    </citation>
    <scope>NUCLEOTIDE SEQUENCE [LARGE SCALE GENOMIC DNA]</scope>
    <source>
        <strain evidence="2 3">W5455</strain>
    </source>
</reference>
<sequence length="89" mass="10580">MSCERTRTAPDGAERFFEAAAIIKQIRRFRSCFSWPDLRCREQMQERGENSRHDDRERFHADTKKETDSACSRPGRSRLLSMRLKGCRR</sequence>
<accession>A0ABP2HTS7</accession>
<organism evidence="2 3">
    <name type="scientific">Pyramidobacter piscolens W5455</name>
    <dbReference type="NCBI Taxonomy" id="352165"/>
    <lineage>
        <taxon>Bacteria</taxon>
        <taxon>Thermotogati</taxon>
        <taxon>Synergistota</taxon>
        <taxon>Synergistia</taxon>
        <taxon>Synergistales</taxon>
        <taxon>Dethiosulfovibrionaceae</taxon>
        <taxon>Pyramidobacter</taxon>
    </lineage>
</organism>
<protein>
    <submittedName>
        <fullName evidence="2">Uncharacterized protein</fullName>
    </submittedName>
</protein>
<dbReference type="EMBL" id="ADFP01000071">
    <property type="protein sequence ID" value="EFB90672.1"/>
    <property type="molecule type" value="Genomic_DNA"/>
</dbReference>